<name>A0A3B0RQD7_9ZZZZ</name>
<dbReference type="GO" id="GO:0000271">
    <property type="term" value="P:polysaccharide biosynthetic process"/>
    <property type="evidence" value="ECO:0007669"/>
    <property type="project" value="TreeGrafter"/>
</dbReference>
<evidence type="ECO:0008006" key="2">
    <source>
        <dbReference type="Google" id="ProtNLM"/>
    </source>
</evidence>
<dbReference type="SUPFAM" id="SSF53383">
    <property type="entry name" value="PLP-dependent transferases"/>
    <property type="match status" value="1"/>
</dbReference>
<gene>
    <name evidence="1" type="ORF">MNBD_DELTA01-125</name>
</gene>
<feature type="non-terminal residue" evidence="1">
    <location>
        <position position="1"/>
    </location>
</feature>
<dbReference type="InterPro" id="IPR015422">
    <property type="entry name" value="PyrdxlP-dep_Trfase_small"/>
</dbReference>
<accession>A0A3B0RQD7</accession>
<dbReference type="PANTHER" id="PTHR30244:SF34">
    <property type="entry name" value="DTDP-4-AMINO-4,6-DIDEOXYGALACTOSE TRANSAMINASE"/>
    <property type="match status" value="1"/>
</dbReference>
<dbReference type="InterPro" id="IPR015424">
    <property type="entry name" value="PyrdxlP-dep_Trfase"/>
</dbReference>
<dbReference type="GO" id="GO:0008483">
    <property type="term" value="F:transaminase activity"/>
    <property type="evidence" value="ECO:0007669"/>
    <property type="project" value="TreeGrafter"/>
</dbReference>
<reference evidence="1" key="1">
    <citation type="submission" date="2018-06" db="EMBL/GenBank/DDBJ databases">
        <authorList>
            <person name="Zhirakovskaya E."/>
        </authorList>
    </citation>
    <scope>NUCLEOTIDE SEQUENCE</scope>
</reference>
<dbReference type="PANTHER" id="PTHR30244">
    <property type="entry name" value="TRANSAMINASE"/>
    <property type="match status" value="1"/>
</dbReference>
<dbReference type="GO" id="GO:0030170">
    <property type="term" value="F:pyridoxal phosphate binding"/>
    <property type="evidence" value="ECO:0007669"/>
    <property type="project" value="TreeGrafter"/>
</dbReference>
<dbReference type="InterPro" id="IPR015421">
    <property type="entry name" value="PyrdxlP-dep_Trfase_major"/>
</dbReference>
<proteinExistence type="predicted"/>
<sequence>RIIEDAAHALGTVYKGRAGSLYNGKKIGSFGDITCFSFDSIKIISCGEGGAVICNDEATAGELQRTMRKKRLLGVDRASHSAHWKERAWSFDVGTQGYRYHMGAINAVIGIEQLKKIDAFINRRREICNLYEAGLSEVAGLELLAIDYGCLSPFMFTVKVGEGRRDELKDYLTGREIETGISYVPNHGHSLYKSSIELPVTDRLYSEILSLPLHCNLTDKEVGYVVDCVKEFFKAQ</sequence>
<dbReference type="InterPro" id="IPR000653">
    <property type="entry name" value="DegT/StrS_aminotransferase"/>
</dbReference>
<organism evidence="1">
    <name type="scientific">hydrothermal vent metagenome</name>
    <dbReference type="NCBI Taxonomy" id="652676"/>
    <lineage>
        <taxon>unclassified sequences</taxon>
        <taxon>metagenomes</taxon>
        <taxon>ecological metagenomes</taxon>
    </lineage>
</organism>
<dbReference type="Gene3D" id="3.90.1150.10">
    <property type="entry name" value="Aspartate Aminotransferase, domain 1"/>
    <property type="match status" value="1"/>
</dbReference>
<dbReference type="EMBL" id="UOEA01000099">
    <property type="protein sequence ID" value="VAV85815.1"/>
    <property type="molecule type" value="Genomic_DNA"/>
</dbReference>
<evidence type="ECO:0000313" key="1">
    <source>
        <dbReference type="EMBL" id="VAV85815.1"/>
    </source>
</evidence>
<dbReference type="AlphaFoldDB" id="A0A3B0RQD7"/>
<dbReference type="Pfam" id="PF01041">
    <property type="entry name" value="DegT_DnrJ_EryC1"/>
    <property type="match status" value="1"/>
</dbReference>
<dbReference type="Gene3D" id="3.40.640.10">
    <property type="entry name" value="Type I PLP-dependent aspartate aminotransferase-like (Major domain)"/>
    <property type="match status" value="1"/>
</dbReference>
<protein>
    <recommendedName>
        <fullName evidence="2">Aminotransferase, DegT/DnrJ/EryC1/StrS family</fullName>
    </recommendedName>
</protein>